<evidence type="ECO:0000256" key="7">
    <source>
        <dbReference type="SAM" id="Phobius"/>
    </source>
</evidence>
<evidence type="ECO:0000256" key="6">
    <source>
        <dbReference type="ARBA" id="ARBA00023136"/>
    </source>
</evidence>
<dbReference type="CDD" id="cd00029">
    <property type="entry name" value="C1"/>
    <property type="match status" value="1"/>
</dbReference>
<dbReference type="EMBL" id="JAEPRB010000819">
    <property type="protein sequence ID" value="KAG2211443.1"/>
    <property type="molecule type" value="Genomic_DNA"/>
</dbReference>
<dbReference type="PROSITE" id="PS00479">
    <property type="entry name" value="ZF_DAG_PE_1"/>
    <property type="match status" value="1"/>
</dbReference>
<dbReference type="GO" id="GO:0005778">
    <property type="term" value="C:peroxisomal membrane"/>
    <property type="evidence" value="ECO:0007669"/>
    <property type="project" value="TreeGrafter"/>
</dbReference>
<reference evidence="9 10" key="1">
    <citation type="submission" date="2020-12" db="EMBL/GenBank/DDBJ databases">
        <title>Metabolic potential, ecology and presence of endohyphal bacteria is reflected in genomic diversity of Mucoromycotina.</title>
        <authorList>
            <person name="Muszewska A."/>
            <person name="Okrasinska A."/>
            <person name="Steczkiewicz K."/>
            <person name="Drgas O."/>
            <person name="Orlowska M."/>
            <person name="Perlinska-Lenart U."/>
            <person name="Aleksandrzak-Piekarczyk T."/>
            <person name="Szatraj K."/>
            <person name="Zielenkiewicz U."/>
            <person name="Pilsyk S."/>
            <person name="Malc E."/>
            <person name="Mieczkowski P."/>
            <person name="Kruszewska J.S."/>
            <person name="Biernat P."/>
            <person name="Pawlowska J."/>
        </authorList>
    </citation>
    <scope>NUCLEOTIDE SEQUENCE [LARGE SCALE GENOMIC DNA]</scope>
    <source>
        <strain evidence="9 10">CBS 142.35</strain>
    </source>
</reference>
<dbReference type="Gene3D" id="3.30.60.20">
    <property type="match status" value="1"/>
</dbReference>
<evidence type="ECO:0000256" key="2">
    <source>
        <dbReference type="ARBA" id="ARBA00022692"/>
    </source>
</evidence>
<dbReference type="InterPro" id="IPR046349">
    <property type="entry name" value="C1-like_sf"/>
</dbReference>
<dbReference type="InterPro" id="IPR052816">
    <property type="entry name" value="Peroxisomal_Membrane_PEX28-32"/>
</dbReference>
<dbReference type="GO" id="GO:0007031">
    <property type="term" value="P:peroxisome organization"/>
    <property type="evidence" value="ECO:0007669"/>
    <property type="project" value="UniProtKB-ARBA"/>
</dbReference>
<keyword evidence="3" id="KW-0479">Metal-binding</keyword>
<proteinExistence type="predicted"/>
<dbReference type="AlphaFoldDB" id="A0A8H7RJ00"/>
<accession>A0A8H7RJ00</accession>
<evidence type="ECO:0000256" key="3">
    <source>
        <dbReference type="ARBA" id="ARBA00022723"/>
    </source>
</evidence>
<keyword evidence="4" id="KW-0862">Zinc</keyword>
<dbReference type="SMART" id="SM00109">
    <property type="entry name" value="C1"/>
    <property type="match status" value="1"/>
</dbReference>
<feature type="non-terminal residue" evidence="9">
    <location>
        <position position="1"/>
    </location>
</feature>
<evidence type="ECO:0000259" key="8">
    <source>
        <dbReference type="PROSITE" id="PS50081"/>
    </source>
</evidence>
<dbReference type="GO" id="GO:0046872">
    <property type="term" value="F:metal ion binding"/>
    <property type="evidence" value="ECO:0007669"/>
    <property type="project" value="UniProtKB-KW"/>
</dbReference>
<dbReference type="InterPro" id="IPR002219">
    <property type="entry name" value="PKC_DAG/PE"/>
</dbReference>
<feature type="transmembrane region" description="Helical" evidence="7">
    <location>
        <begin position="179"/>
        <end position="197"/>
    </location>
</feature>
<keyword evidence="10" id="KW-1185">Reference proteome</keyword>
<sequence>MTHTFKIKTVHKPTNCKACDGLLWGVRHQGQQCQDCGFICHNDCTIAAPIKCTSLNNKGNSNDTMITPLPTVKNGPETMLSQTPLSTPPTATTSEHIQSVIVTAALHASDSNDPPNEYLANLPPLNAQISAKNFVRFASRCGFMFSFRDSVLLLLSWEKPLDTCVAMAIYCMICFYPKLLLLAPQVILLNLIISAYSKRHEQQQRGKGGAVRENSPEYLRNMQNLQNMMGEVSDGYDAVINNLHFIDWSSEATTWFILQLVILSSLGLIIILSFVPLHLLALQGGISVFLSNTRFAKYCMREFSPYLMNYAKARLNVASQWYSEFEKQVDEQERVREVSLFENQRWWSESGFASQLLDNERNAWSDLSGSIQLTPKEDMTAPKGYRWTQDNWKLDT</sequence>
<dbReference type="Pfam" id="PF06398">
    <property type="entry name" value="Pex24p"/>
    <property type="match status" value="1"/>
</dbReference>
<dbReference type="Pfam" id="PF00130">
    <property type="entry name" value="C1_1"/>
    <property type="match status" value="1"/>
</dbReference>
<feature type="domain" description="Phorbol-ester/DAG-type" evidence="8">
    <location>
        <begin position="2"/>
        <end position="52"/>
    </location>
</feature>
<evidence type="ECO:0000256" key="4">
    <source>
        <dbReference type="ARBA" id="ARBA00022833"/>
    </source>
</evidence>
<keyword evidence="2 7" id="KW-0812">Transmembrane</keyword>
<gene>
    <name evidence="9" type="ORF">INT45_006068</name>
</gene>
<protein>
    <recommendedName>
        <fullName evidence="8">Phorbol-ester/DAG-type domain-containing protein</fullName>
    </recommendedName>
</protein>
<dbReference type="PANTHER" id="PTHR28304">
    <property type="entry name" value="PEROXISOMAL MEMBRANE PROTEIN PEX29"/>
    <property type="match status" value="1"/>
</dbReference>
<evidence type="ECO:0000313" key="10">
    <source>
        <dbReference type="Proteomes" id="UP000646827"/>
    </source>
</evidence>
<organism evidence="9 10">
    <name type="scientific">Circinella minor</name>
    <dbReference type="NCBI Taxonomy" id="1195481"/>
    <lineage>
        <taxon>Eukaryota</taxon>
        <taxon>Fungi</taxon>
        <taxon>Fungi incertae sedis</taxon>
        <taxon>Mucoromycota</taxon>
        <taxon>Mucoromycotina</taxon>
        <taxon>Mucoromycetes</taxon>
        <taxon>Mucorales</taxon>
        <taxon>Lichtheimiaceae</taxon>
        <taxon>Circinella</taxon>
    </lineage>
</organism>
<comment type="caution">
    <text evidence="9">The sequence shown here is derived from an EMBL/GenBank/DDBJ whole genome shotgun (WGS) entry which is preliminary data.</text>
</comment>
<dbReference type="PROSITE" id="PS50081">
    <property type="entry name" value="ZF_DAG_PE_2"/>
    <property type="match status" value="1"/>
</dbReference>
<dbReference type="SUPFAM" id="SSF57889">
    <property type="entry name" value="Cysteine-rich domain"/>
    <property type="match status" value="1"/>
</dbReference>
<dbReference type="InterPro" id="IPR010482">
    <property type="entry name" value="TECPR1-like_DysF"/>
</dbReference>
<dbReference type="OrthoDB" id="74314at2759"/>
<evidence type="ECO:0000256" key="1">
    <source>
        <dbReference type="ARBA" id="ARBA00004141"/>
    </source>
</evidence>
<evidence type="ECO:0000313" key="9">
    <source>
        <dbReference type="EMBL" id="KAG2211443.1"/>
    </source>
</evidence>
<feature type="transmembrane region" description="Helical" evidence="7">
    <location>
        <begin position="255"/>
        <end position="281"/>
    </location>
</feature>
<comment type="subcellular location">
    <subcellularLocation>
        <location evidence="1">Membrane</location>
        <topology evidence="1">Multi-pass membrane protein</topology>
    </subcellularLocation>
</comment>
<dbReference type="PANTHER" id="PTHR28304:SF2">
    <property type="entry name" value="PEROXISOMAL MEMBRANE PROTEIN PEX29"/>
    <property type="match status" value="1"/>
</dbReference>
<dbReference type="Proteomes" id="UP000646827">
    <property type="component" value="Unassembled WGS sequence"/>
</dbReference>
<evidence type="ECO:0000256" key="5">
    <source>
        <dbReference type="ARBA" id="ARBA00022989"/>
    </source>
</evidence>
<name>A0A8H7RJ00_9FUNG</name>
<keyword evidence="6 7" id="KW-0472">Membrane</keyword>
<keyword evidence="5 7" id="KW-1133">Transmembrane helix</keyword>